<comment type="subcellular location">
    <subcellularLocation>
        <location evidence="1">Nucleus</location>
    </subcellularLocation>
</comment>
<organism evidence="7 8">
    <name type="scientific">Ditylenchus dipsaci</name>
    <dbReference type="NCBI Taxonomy" id="166011"/>
    <lineage>
        <taxon>Eukaryota</taxon>
        <taxon>Metazoa</taxon>
        <taxon>Ecdysozoa</taxon>
        <taxon>Nematoda</taxon>
        <taxon>Chromadorea</taxon>
        <taxon>Rhabditida</taxon>
        <taxon>Tylenchina</taxon>
        <taxon>Tylenchomorpha</taxon>
        <taxon>Sphaerularioidea</taxon>
        <taxon>Anguinidae</taxon>
        <taxon>Anguininae</taxon>
        <taxon>Ditylenchus</taxon>
    </lineage>
</organism>
<dbReference type="WBParaSite" id="jg9234">
    <property type="protein sequence ID" value="jg9234"/>
    <property type="gene ID" value="jg9234"/>
</dbReference>
<evidence type="ECO:0000259" key="5">
    <source>
        <dbReference type="Pfam" id="PF06544"/>
    </source>
</evidence>
<dbReference type="GO" id="GO:0046540">
    <property type="term" value="C:U4/U6 x U5 tri-snRNP complex"/>
    <property type="evidence" value="ECO:0007669"/>
    <property type="project" value="InterPro"/>
</dbReference>
<dbReference type="CDD" id="cd24162">
    <property type="entry name" value="Prp3_C"/>
    <property type="match status" value="1"/>
</dbReference>
<evidence type="ECO:0000256" key="4">
    <source>
        <dbReference type="ARBA" id="ARBA00023242"/>
    </source>
</evidence>
<keyword evidence="7" id="KW-1185">Reference proteome</keyword>
<dbReference type="InterPro" id="IPR010541">
    <property type="entry name" value="Prp3_C"/>
</dbReference>
<reference evidence="8" key="1">
    <citation type="submission" date="2022-11" db="UniProtKB">
        <authorList>
            <consortium name="WormBaseParasite"/>
        </authorList>
    </citation>
    <scope>IDENTIFICATION</scope>
</reference>
<name>A0A915ETX2_9BILA</name>
<evidence type="ECO:0000256" key="1">
    <source>
        <dbReference type="ARBA" id="ARBA00004123"/>
    </source>
</evidence>
<proteinExistence type="predicted"/>
<keyword evidence="2" id="KW-0507">mRNA processing</keyword>
<evidence type="ECO:0000256" key="2">
    <source>
        <dbReference type="ARBA" id="ARBA00022664"/>
    </source>
</evidence>
<evidence type="ECO:0000256" key="3">
    <source>
        <dbReference type="ARBA" id="ARBA00023187"/>
    </source>
</evidence>
<protein>
    <submittedName>
        <fullName evidence="8">U4/U6 small nuclear ribonucleoprotein Prp3</fullName>
    </submittedName>
</protein>
<dbReference type="Pfam" id="PF06544">
    <property type="entry name" value="Prp3_C"/>
    <property type="match status" value="1"/>
</dbReference>
<dbReference type="PANTHER" id="PTHR14212">
    <property type="entry name" value="U4/U6-ASSOCIATED RNA SPLICING FACTOR-RELATED"/>
    <property type="match status" value="1"/>
</dbReference>
<accession>A0A915ETX2</accession>
<dbReference type="InterPro" id="IPR013881">
    <property type="entry name" value="Pre-mRNA_splic_Prp3_dom"/>
</dbReference>
<dbReference type="GO" id="GO:0000398">
    <property type="term" value="P:mRNA splicing, via spliceosome"/>
    <property type="evidence" value="ECO:0007669"/>
    <property type="project" value="InterPro"/>
</dbReference>
<evidence type="ECO:0000313" key="8">
    <source>
        <dbReference type="WBParaSite" id="jg9234"/>
    </source>
</evidence>
<sequence length="426" mass="49570">MAIQERLRKLNLPNASTIPSSSLKNASVLKPEEASLFVDMQMDKMINVVKTPAAVLDSMSVEKPKVKQETHPVRQHDSDIIEYLDPRPKGNMKSKLIRCVLKQSWKASIGNFKSRQTYWNIFSCETCNCDTERHRINRQLYSDVEWWDEIVLGNGRGYGDIPSLDQNPQTRYADSITELVEHPIQLKPPDEPMQPQYIKACLTKKEQKKLRRQNRREVLKERTENNLMRVLGNDAVQDPTKMEAHVRKQIAERLQRHAVDNEERKLTREQKSAKMIRKMAEDTSLAVHVSVYKIRSLFNPAKKFKVHMNAKQLQMTGIILMLEDINVVVMEGGPKQQKFFKNLMMKRIKWSDEIAGQRKESSRMKDEQEGERNECVLIWEGIVQRERLESLDLCQQTITSMPGKSRQSWCTSLLGFVLQYECPPFQ</sequence>
<dbReference type="Pfam" id="PF08572">
    <property type="entry name" value="PRP3"/>
    <property type="match status" value="2"/>
</dbReference>
<keyword evidence="4" id="KW-0539">Nucleus</keyword>
<dbReference type="Proteomes" id="UP000887574">
    <property type="component" value="Unplaced"/>
</dbReference>
<feature type="domain" description="Pre-mRNA-splicing factor 3" evidence="6">
    <location>
        <begin position="134"/>
        <end position="224"/>
    </location>
</feature>
<dbReference type="InterPro" id="IPR027104">
    <property type="entry name" value="Prp3"/>
</dbReference>
<dbReference type="PANTHER" id="PTHR14212:SF0">
    <property type="entry name" value="U4_U6 SMALL NUCLEAR RIBONUCLEOPROTEIN PRP3"/>
    <property type="match status" value="1"/>
</dbReference>
<feature type="domain" description="Pre-mRNA-splicing factor 3" evidence="6">
    <location>
        <begin position="225"/>
        <end position="267"/>
    </location>
</feature>
<feature type="domain" description="Small nuclear ribonucleoprotein Prp3 C-terminal" evidence="5">
    <location>
        <begin position="290"/>
        <end position="387"/>
    </location>
</feature>
<dbReference type="AlphaFoldDB" id="A0A915ETX2"/>
<keyword evidence="3" id="KW-0508">mRNA splicing</keyword>
<evidence type="ECO:0000313" key="7">
    <source>
        <dbReference type="Proteomes" id="UP000887574"/>
    </source>
</evidence>
<evidence type="ECO:0000259" key="6">
    <source>
        <dbReference type="Pfam" id="PF08572"/>
    </source>
</evidence>